<comment type="subcellular location">
    <subcellularLocation>
        <location evidence="1">Cell surface</location>
    </subcellularLocation>
    <subcellularLocation>
        <location evidence="2">Fimbrium</location>
    </subcellularLocation>
    <subcellularLocation>
        <location evidence="3">Secreted</location>
    </subcellularLocation>
</comment>
<evidence type="ECO:0000256" key="1">
    <source>
        <dbReference type="ARBA" id="ARBA00004241"/>
    </source>
</evidence>
<dbReference type="AlphaFoldDB" id="A0A8J7RI17"/>
<dbReference type="GO" id="GO:0009986">
    <property type="term" value="C:cell surface"/>
    <property type="evidence" value="ECO:0007669"/>
    <property type="project" value="UniProtKB-SubCell"/>
</dbReference>
<evidence type="ECO:0000313" key="7">
    <source>
        <dbReference type="Proteomes" id="UP000740329"/>
    </source>
</evidence>
<dbReference type="Proteomes" id="UP000740329">
    <property type="component" value="Unassembled WGS sequence"/>
</dbReference>
<dbReference type="InterPro" id="IPR007166">
    <property type="entry name" value="Class3_signal_pept_motif"/>
</dbReference>
<accession>A0A8J7RI17</accession>
<sequence>MKLNKLKKSKKGQISLELILLLLVVILSASILAYIFLNDVAESSGILSNIDILGGYSTGDVQNATNKTVLGPLVGNVRIGACWIYDPSNPQTAYESGFMAVDTNGVAYTLNSDGLVQSNGTIQPELIGNDTSIPGNTGVVYRLHNIKYFMVKPIDNVNQPLPQANYVLKLNNTDLVDEYGTNRYLATAINEDGTIDVKIYPQYGVYIYTLPHDFYGSLIFYEN</sequence>
<evidence type="ECO:0000256" key="2">
    <source>
        <dbReference type="ARBA" id="ARBA00004561"/>
    </source>
</evidence>
<gene>
    <name evidence="6" type="ORF">J3E07_000679</name>
</gene>
<keyword evidence="5" id="KW-0281">Fimbrium</keyword>
<reference evidence="6" key="1">
    <citation type="submission" date="2021-03" db="EMBL/GenBank/DDBJ databases">
        <title>Genomic Encyclopedia of Type Strains, Phase IV (KMG-V): Genome sequencing to study the core and pangenomes of soil and plant-associated prokaryotes.</title>
        <authorList>
            <person name="Whitman W."/>
        </authorList>
    </citation>
    <scope>NUCLEOTIDE SEQUENCE</scope>
    <source>
        <strain evidence="6">C4</strain>
    </source>
</reference>
<comment type="caution">
    <text evidence="6">The sequence shown here is derived from an EMBL/GenBank/DDBJ whole genome shotgun (WGS) entry which is preliminary data.</text>
</comment>
<dbReference type="GO" id="GO:0005576">
    <property type="term" value="C:extracellular region"/>
    <property type="evidence" value="ECO:0007669"/>
    <property type="project" value="UniProtKB-SubCell"/>
</dbReference>
<evidence type="ECO:0000256" key="4">
    <source>
        <dbReference type="ARBA" id="ARBA00022525"/>
    </source>
</evidence>
<organism evidence="6 7">
    <name type="scientific">Methanococcus voltae</name>
    <dbReference type="NCBI Taxonomy" id="2188"/>
    <lineage>
        <taxon>Archaea</taxon>
        <taxon>Methanobacteriati</taxon>
        <taxon>Methanobacteriota</taxon>
        <taxon>Methanomada group</taxon>
        <taxon>Methanococci</taxon>
        <taxon>Methanococcales</taxon>
        <taxon>Methanococcaceae</taxon>
        <taxon>Methanococcus</taxon>
    </lineage>
</organism>
<evidence type="ECO:0000256" key="5">
    <source>
        <dbReference type="ARBA" id="ARBA00023263"/>
    </source>
</evidence>
<protein>
    <recommendedName>
        <fullName evidence="8">Flagellin</fullName>
    </recommendedName>
</protein>
<dbReference type="EMBL" id="JAGGMV010000001">
    <property type="protein sequence ID" value="MBP2201281.1"/>
    <property type="molecule type" value="Genomic_DNA"/>
</dbReference>
<name>A0A8J7RI17_METVO</name>
<proteinExistence type="predicted"/>
<dbReference type="Pfam" id="PF04021">
    <property type="entry name" value="Class_IIIsignal"/>
    <property type="match status" value="1"/>
</dbReference>
<keyword evidence="4" id="KW-0964">Secreted</keyword>
<dbReference type="RefSeq" id="WP_209590729.1">
    <property type="nucleotide sequence ID" value="NZ_JAGGMV010000001.1"/>
</dbReference>
<evidence type="ECO:0008006" key="8">
    <source>
        <dbReference type="Google" id="ProtNLM"/>
    </source>
</evidence>
<evidence type="ECO:0000256" key="3">
    <source>
        <dbReference type="ARBA" id="ARBA00004613"/>
    </source>
</evidence>
<evidence type="ECO:0000313" key="6">
    <source>
        <dbReference type="EMBL" id="MBP2201281.1"/>
    </source>
</evidence>